<comment type="subcellular location">
    <subcellularLocation>
        <location evidence="2">Cytoplasm</location>
    </subcellularLocation>
    <subcellularLocation>
        <location evidence="1">Nucleus</location>
    </subcellularLocation>
</comment>
<evidence type="ECO:0000256" key="6">
    <source>
        <dbReference type="ARBA" id="ARBA00022980"/>
    </source>
</evidence>
<dbReference type="RefSeq" id="XP_026192444.1">
    <property type="nucleotide sequence ID" value="XM_026336659.1"/>
</dbReference>
<dbReference type="AlphaFoldDB" id="A0A6P6RY74"/>
<evidence type="ECO:0000256" key="1">
    <source>
        <dbReference type="ARBA" id="ARBA00004123"/>
    </source>
</evidence>
<dbReference type="PANTHER" id="PTHR23410">
    <property type="entry name" value="RIBOSOMAL PROTEIN L5-RELATED"/>
    <property type="match status" value="1"/>
</dbReference>
<keyword evidence="10" id="KW-1185">Reference proteome</keyword>
<keyword evidence="6 11" id="KW-0689">Ribosomal protein</keyword>
<evidence type="ECO:0000256" key="3">
    <source>
        <dbReference type="ARBA" id="ARBA00007116"/>
    </source>
</evidence>
<dbReference type="HAMAP" id="MF_01337_A">
    <property type="entry name" value="Ribosomal_uL18_A"/>
    <property type="match status" value="1"/>
</dbReference>
<dbReference type="InterPro" id="IPR057268">
    <property type="entry name" value="Ribosomal_L18"/>
</dbReference>
<dbReference type="InterPro" id="IPR005485">
    <property type="entry name" value="Rbsml_uL18_euk_arch"/>
</dbReference>
<dbReference type="Pfam" id="PF17144">
    <property type="entry name" value="Ribosomal_L5e"/>
    <property type="match status" value="1"/>
</dbReference>
<organism evidence="10 11">
    <name type="scientific">Cyclospora cayetanensis</name>
    <dbReference type="NCBI Taxonomy" id="88456"/>
    <lineage>
        <taxon>Eukaryota</taxon>
        <taxon>Sar</taxon>
        <taxon>Alveolata</taxon>
        <taxon>Apicomplexa</taxon>
        <taxon>Conoidasida</taxon>
        <taxon>Coccidia</taxon>
        <taxon>Eucoccidiorida</taxon>
        <taxon>Eimeriorina</taxon>
        <taxon>Eimeriidae</taxon>
        <taxon>Cyclospora</taxon>
    </lineage>
</organism>
<sequence length="311" mass="35987">MAFVKAIKNKAYFKRFQVKYRRRRAGKTDYAARRWLTLQDKNKYNAPKYRFVVRITNTRVLCQVMYACMRGDQLVCSADSMELPRYGIKVGLTNYSAAYATGLLLARRLLKQKGLSDEFPGVEKPTGEEYHVEEESEERRPFKCVLDVGIVSTTVGNRVFGAMKGACDGGLHIPHNNKRFPGFLKGSEGSEDSYNPEVHRARIYGSHVADYMRVLEDEDPEKYQSQFSAYIRNKIDANCLEKMYEDAFQKIRANPDPVKKEAREVKRVRQGAMIKTTKSQYVRNVKIDNKTRKDRVMRKVRMVLEQMTECA</sequence>
<proteinExistence type="inferred from homology"/>
<accession>A0A6P6RY74</accession>
<evidence type="ECO:0000256" key="5">
    <source>
        <dbReference type="ARBA" id="ARBA00022884"/>
    </source>
</evidence>
<dbReference type="GO" id="GO:0000027">
    <property type="term" value="P:ribosomal large subunit assembly"/>
    <property type="evidence" value="ECO:0007669"/>
    <property type="project" value="TreeGrafter"/>
</dbReference>
<dbReference type="Proteomes" id="UP000515125">
    <property type="component" value="Unplaced"/>
</dbReference>
<name>A0A6P6RY74_9EIME</name>
<dbReference type="GO" id="GO:0003735">
    <property type="term" value="F:structural constituent of ribosome"/>
    <property type="evidence" value="ECO:0007669"/>
    <property type="project" value="InterPro"/>
</dbReference>
<gene>
    <name evidence="11" type="primary">LOC34618491</name>
</gene>
<dbReference type="Gene3D" id="3.30.420.100">
    <property type="match status" value="1"/>
</dbReference>
<protein>
    <submittedName>
        <fullName evidence="11">60S ribosomal protein L5</fullName>
    </submittedName>
</protein>
<dbReference type="PRINTS" id="PR00058">
    <property type="entry name" value="RIBOSOMALL5"/>
</dbReference>
<dbReference type="OrthoDB" id="1618453at2759"/>
<feature type="domain" description="Large ribosomal subunit protein uL18 C-terminal eukaryotes" evidence="9">
    <location>
        <begin position="240"/>
        <end position="303"/>
    </location>
</feature>
<dbReference type="SUPFAM" id="SSF53137">
    <property type="entry name" value="Translational machinery components"/>
    <property type="match status" value="1"/>
</dbReference>
<dbReference type="FunFam" id="3.30.420.100:FF:000002">
    <property type="entry name" value="60S ribosomal protein L5"/>
    <property type="match status" value="1"/>
</dbReference>
<dbReference type="GeneID" id="34618491"/>
<dbReference type="InterPro" id="IPR025607">
    <property type="entry name" value="Ribosomal_uL18_C_euk"/>
</dbReference>
<evidence type="ECO:0000259" key="9">
    <source>
        <dbReference type="Pfam" id="PF14204"/>
    </source>
</evidence>
<comment type="similarity">
    <text evidence="3">Belongs to the universal ribosomal protein uL18 family.</text>
</comment>
<keyword evidence="8" id="KW-0687">Ribonucleoprotein</keyword>
<evidence type="ECO:0000313" key="10">
    <source>
        <dbReference type="Proteomes" id="UP000515125"/>
    </source>
</evidence>
<dbReference type="CDD" id="cd00432">
    <property type="entry name" value="Ribosomal_L18_L5e"/>
    <property type="match status" value="1"/>
</dbReference>
<keyword evidence="4" id="KW-0963">Cytoplasm</keyword>
<evidence type="ECO:0000256" key="2">
    <source>
        <dbReference type="ARBA" id="ARBA00004496"/>
    </source>
</evidence>
<dbReference type="GO" id="GO:0005634">
    <property type="term" value="C:nucleus"/>
    <property type="evidence" value="ECO:0007669"/>
    <property type="project" value="UniProtKB-SubCell"/>
</dbReference>
<evidence type="ECO:0000256" key="8">
    <source>
        <dbReference type="ARBA" id="ARBA00023274"/>
    </source>
</evidence>
<dbReference type="PANTHER" id="PTHR23410:SF12">
    <property type="entry name" value="LARGE RIBOSOMAL SUBUNIT PROTEIN UL18"/>
    <property type="match status" value="1"/>
</dbReference>
<reference evidence="11" key="1">
    <citation type="submission" date="2025-08" db="UniProtKB">
        <authorList>
            <consortium name="RefSeq"/>
        </authorList>
    </citation>
    <scope>IDENTIFICATION</scope>
</reference>
<dbReference type="GO" id="GO:0022625">
    <property type="term" value="C:cytosolic large ribosomal subunit"/>
    <property type="evidence" value="ECO:0007669"/>
    <property type="project" value="TreeGrafter"/>
</dbReference>
<evidence type="ECO:0000256" key="4">
    <source>
        <dbReference type="ARBA" id="ARBA00022490"/>
    </source>
</evidence>
<dbReference type="GO" id="GO:0008097">
    <property type="term" value="F:5S rRNA binding"/>
    <property type="evidence" value="ECO:0007669"/>
    <property type="project" value="InterPro"/>
</dbReference>
<dbReference type="Pfam" id="PF14204">
    <property type="entry name" value="Ribosomal_L18_c"/>
    <property type="match status" value="1"/>
</dbReference>
<evidence type="ECO:0000256" key="7">
    <source>
        <dbReference type="ARBA" id="ARBA00023242"/>
    </source>
</evidence>
<evidence type="ECO:0000313" key="11">
    <source>
        <dbReference type="RefSeq" id="XP_026192444.1"/>
    </source>
</evidence>
<keyword evidence="7" id="KW-0539">Nucleus</keyword>
<keyword evidence="5" id="KW-0694">RNA-binding</keyword>
<dbReference type="GO" id="GO:0006412">
    <property type="term" value="P:translation"/>
    <property type="evidence" value="ECO:0007669"/>
    <property type="project" value="InterPro"/>
</dbReference>